<comment type="caution">
    <text evidence="1">The sequence shown here is derived from an EMBL/GenBank/DDBJ whole genome shotgun (WGS) entry which is preliminary data.</text>
</comment>
<name>A0A843TNF2_COLES</name>
<gene>
    <name evidence="1" type="ORF">Taro_003857</name>
</gene>
<evidence type="ECO:0000313" key="1">
    <source>
        <dbReference type="EMBL" id="MQL71547.1"/>
    </source>
</evidence>
<sequence>MVFRIGQTSLGSMGSCDPIRSKIGSSLVDPDPDSDPAFHGVDRIGSSLVDPDPDSDPAFHGVLAGPGYSVGPWGLFLLI</sequence>
<accession>A0A843TNF2</accession>
<proteinExistence type="predicted"/>
<protein>
    <submittedName>
        <fullName evidence="1">Uncharacterized protein</fullName>
    </submittedName>
</protein>
<keyword evidence="2" id="KW-1185">Reference proteome</keyword>
<evidence type="ECO:0000313" key="2">
    <source>
        <dbReference type="Proteomes" id="UP000652761"/>
    </source>
</evidence>
<reference evidence="1" key="1">
    <citation type="submission" date="2017-07" db="EMBL/GenBank/DDBJ databases">
        <title>Taro Niue Genome Assembly and Annotation.</title>
        <authorList>
            <person name="Atibalentja N."/>
            <person name="Keating K."/>
            <person name="Fields C.J."/>
        </authorList>
    </citation>
    <scope>NUCLEOTIDE SEQUENCE</scope>
    <source>
        <strain evidence="1">Niue_2</strain>
        <tissue evidence="1">Leaf</tissue>
    </source>
</reference>
<dbReference type="Proteomes" id="UP000652761">
    <property type="component" value="Unassembled WGS sequence"/>
</dbReference>
<dbReference type="PROSITE" id="PS51257">
    <property type="entry name" value="PROKAR_LIPOPROTEIN"/>
    <property type="match status" value="1"/>
</dbReference>
<dbReference type="EMBL" id="NMUH01000101">
    <property type="protein sequence ID" value="MQL71547.1"/>
    <property type="molecule type" value="Genomic_DNA"/>
</dbReference>
<organism evidence="1 2">
    <name type="scientific">Colocasia esculenta</name>
    <name type="common">Wild taro</name>
    <name type="synonym">Arum esculentum</name>
    <dbReference type="NCBI Taxonomy" id="4460"/>
    <lineage>
        <taxon>Eukaryota</taxon>
        <taxon>Viridiplantae</taxon>
        <taxon>Streptophyta</taxon>
        <taxon>Embryophyta</taxon>
        <taxon>Tracheophyta</taxon>
        <taxon>Spermatophyta</taxon>
        <taxon>Magnoliopsida</taxon>
        <taxon>Liliopsida</taxon>
        <taxon>Araceae</taxon>
        <taxon>Aroideae</taxon>
        <taxon>Colocasieae</taxon>
        <taxon>Colocasia</taxon>
    </lineage>
</organism>
<dbReference type="AlphaFoldDB" id="A0A843TNF2"/>